<comment type="caution">
    <text evidence="2">The sequence shown here is derived from an EMBL/GenBank/DDBJ whole genome shotgun (WGS) entry which is preliminary data.</text>
</comment>
<sequence>MVFYLQLDPTVDMICASLVPVLRRFVGGDDGPSVKCVRRGLSPGGGGRVVFTSPVRRSLTAFQVSGAESERRHGFTN</sequence>
<dbReference type="EMBL" id="VSRR010143919">
    <property type="protein sequence ID" value="MPD05008.1"/>
    <property type="molecule type" value="Genomic_DNA"/>
</dbReference>
<organism evidence="2 3">
    <name type="scientific">Portunus trituberculatus</name>
    <name type="common">Swimming crab</name>
    <name type="synonym">Neptunus trituberculatus</name>
    <dbReference type="NCBI Taxonomy" id="210409"/>
    <lineage>
        <taxon>Eukaryota</taxon>
        <taxon>Metazoa</taxon>
        <taxon>Ecdysozoa</taxon>
        <taxon>Arthropoda</taxon>
        <taxon>Crustacea</taxon>
        <taxon>Multicrustacea</taxon>
        <taxon>Malacostraca</taxon>
        <taxon>Eumalacostraca</taxon>
        <taxon>Eucarida</taxon>
        <taxon>Decapoda</taxon>
        <taxon>Pleocyemata</taxon>
        <taxon>Brachyura</taxon>
        <taxon>Eubrachyura</taxon>
        <taxon>Portunoidea</taxon>
        <taxon>Portunidae</taxon>
        <taxon>Portuninae</taxon>
        <taxon>Portunus</taxon>
    </lineage>
</organism>
<dbReference type="SUPFAM" id="SSF55205">
    <property type="entry name" value="EPT/RTPC-like"/>
    <property type="match status" value="1"/>
</dbReference>
<dbReference type="AlphaFoldDB" id="A0A5B7KIA7"/>
<protein>
    <submittedName>
        <fullName evidence="2">Putative RNA 3'-terminal phosphate cyclase-like protein</fullName>
    </submittedName>
</protein>
<gene>
    <name evidence="2" type="primary">Rtc1</name>
    <name evidence="2" type="ORF">E2C01_100726</name>
</gene>
<evidence type="ECO:0000313" key="3">
    <source>
        <dbReference type="Proteomes" id="UP000324222"/>
    </source>
</evidence>
<keyword evidence="3" id="KW-1185">Reference proteome</keyword>
<dbReference type="PROSITE" id="PS01287">
    <property type="entry name" value="RTC"/>
    <property type="match status" value="1"/>
</dbReference>
<dbReference type="Pfam" id="PF01137">
    <property type="entry name" value="RTC"/>
    <property type="match status" value="1"/>
</dbReference>
<feature type="domain" description="RNA 3'-terminal phosphate cyclase" evidence="1">
    <location>
        <begin position="6"/>
        <end position="62"/>
    </location>
</feature>
<dbReference type="GO" id="GO:0003824">
    <property type="term" value="F:catalytic activity"/>
    <property type="evidence" value="ECO:0007669"/>
    <property type="project" value="InterPro"/>
</dbReference>
<name>A0A5B7KIA7_PORTR</name>
<dbReference type="InterPro" id="IPR023797">
    <property type="entry name" value="RNA3'_phos_cyclase_dom"/>
</dbReference>
<dbReference type="Gene3D" id="3.65.10.20">
    <property type="entry name" value="RNA 3'-terminal phosphate cyclase domain"/>
    <property type="match status" value="1"/>
</dbReference>
<dbReference type="Proteomes" id="UP000324222">
    <property type="component" value="Unassembled WGS sequence"/>
</dbReference>
<proteinExistence type="predicted"/>
<reference evidence="2 3" key="1">
    <citation type="submission" date="2019-05" db="EMBL/GenBank/DDBJ databases">
        <title>Another draft genome of Portunus trituberculatus and its Hox gene families provides insights of decapod evolution.</title>
        <authorList>
            <person name="Jeong J.-H."/>
            <person name="Song I."/>
            <person name="Kim S."/>
            <person name="Choi T."/>
            <person name="Kim D."/>
            <person name="Ryu S."/>
            <person name="Kim W."/>
        </authorList>
    </citation>
    <scope>NUCLEOTIDE SEQUENCE [LARGE SCALE GENOMIC DNA]</scope>
    <source>
        <tissue evidence="2">Muscle</tissue>
    </source>
</reference>
<accession>A0A5B7KIA7</accession>
<dbReference type="InterPro" id="IPR013792">
    <property type="entry name" value="RNA3'P_cycl/enolpyr_Trfase_a/b"/>
</dbReference>
<dbReference type="OrthoDB" id="1911237at2759"/>
<dbReference type="InterPro" id="IPR020719">
    <property type="entry name" value="RNA3'_term_phos_cycl-like_CS"/>
</dbReference>
<evidence type="ECO:0000259" key="1">
    <source>
        <dbReference type="Pfam" id="PF01137"/>
    </source>
</evidence>
<evidence type="ECO:0000313" key="2">
    <source>
        <dbReference type="EMBL" id="MPD05008.1"/>
    </source>
</evidence>
<dbReference type="InterPro" id="IPR037136">
    <property type="entry name" value="RNA3'_phos_cyclase_dom_sf"/>
</dbReference>